<proteinExistence type="inferred from homology"/>
<dbReference type="Pfam" id="PF00579">
    <property type="entry name" value="tRNA-synt_1b"/>
    <property type="match status" value="1"/>
</dbReference>
<dbReference type="GO" id="GO:0005829">
    <property type="term" value="C:cytosol"/>
    <property type="evidence" value="ECO:0007669"/>
    <property type="project" value="TreeGrafter"/>
</dbReference>
<dbReference type="Gene3D" id="3.40.50.620">
    <property type="entry name" value="HUPs"/>
    <property type="match status" value="1"/>
</dbReference>
<organism evidence="14 15">
    <name type="scientific">Sinosporangium album</name>
    <dbReference type="NCBI Taxonomy" id="504805"/>
    <lineage>
        <taxon>Bacteria</taxon>
        <taxon>Bacillati</taxon>
        <taxon>Actinomycetota</taxon>
        <taxon>Actinomycetes</taxon>
        <taxon>Streptosporangiales</taxon>
        <taxon>Streptosporangiaceae</taxon>
        <taxon>Sinosporangium</taxon>
    </lineage>
</organism>
<reference evidence="14 15" key="1">
    <citation type="submission" date="2016-10" db="EMBL/GenBank/DDBJ databases">
        <authorList>
            <person name="de Groot N.N."/>
        </authorList>
    </citation>
    <scope>NUCLEOTIDE SEQUENCE [LARGE SCALE GENOMIC DNA]</scope>
    <source>
        <strain evidence="14 15">CPCC 201354</strain>
    </source>
</reference>
<feature type="binding site" evidence="11">
    <location>
        <position position="175"/>
    </location>
    <ligand>
        <name>L-tyrosine</name>
        <dbReference type="ChEBI" id="CHEBI:58315"/>
    </ligand>
</feature>
<dbReference type="PROSITE" id="PS00178">
    <property type="entry name" value="AA_TRNA_LIGASE_I"/>
    <property type="match status" value="1"/>
</dbReference>
<evidence type="ECO:0000256" key="3">
    <source>
        <dbReference type="ARBA" id="ARBA00022598"/>
    </source>
</evidence>
<comment type="similarity">
    <text evidence="10 11">Belongs to the class-I aminoacyl-tRNA synthetase family. TyrS type 1 subfamily.</text>
</comment>
<dbReference type="CDD" id="cd00805">
    <property type="entry name" value="TyrRS_core"/>
    <property type="match status" value="1"/>
</dbReference>
<keyword evidence="6 12" id="KW-0694">RNA-binding</keyword>
<dbReference type="InterPro" id="IPR024088">
    <property type="entry name" value="Tyr-tRNA-ligase_bac-type"/>
</dbReference>
<dbReference type="InterPro" id="IPR014729">
    <property type="entry name" value="Rossmann-like_a/b/a_fold"/>
</dbReference>
<keyword evidence="8 11" id="KW-0030">Aminoacyl-tRNA synthetase</keyword>
<evidence type="ECO:0000256" key="11">
    <source>
        <dbReference type="HAMAP-Rule" id="MF_02006"/>
    </source>
</evidence>
<keyword evidence="2 11" id="KW-0963">Cytoplasm</keyword>
<dbReference type="PANTHER" id="PTHR11766">
    <property type="entry name" value="TYROSYL-TRNA SYNTHETASE"/>
    <property type="match status" value="1"/>
</dbReference>
<dbReference type="SUPFAM" id="SSF55174">
    <property type="entry name" value="Alpha-L RNA-binding motif"/>
    <property type="match status" value="1"/>
</dbReference>
<evidence type="ECO:0000256" key="1">
    <source>
        <dbReference type="ARBA" id="ARBA00004496"/>
    </source>
</evidence>
<keyword evidence="4 11" id="KW-0547">Nucleotide-binding</keyword>
<dbReference type="Gene3D" id="1.10.240.10">
    <property type="entry name" value="Tyrosyl-Transfer RNA Synthetase"/>
    <property type="match status" value="1"/>
</dbReference>
<comment type="caution">
    <text evidence="11">Lacks conserved residue(s) required for the propagation of feature annotation.</text>
</comment>
<evidence type="ECO:0000256" key="5">
    <source>
        <dbReference type="ARBA" id="ARBA00022840"/>
    </source>
</evidence>
<evidence type="ECO:0000313" key="14">
    <source>
        <dbReference type="EMBL" id="SDI39802.1"/>
    </source>
</evidence>
<name>A0A1G8K8P9_9ACTN</name>
<dbReference type="EC" id="6.1.1.1" evidence="11"/>
<evidence type="ECO:0000256" key="8">
    <source>
        <dbReference type="ARBA" id="ARBA00023146"/>
    </source>
</evidence>
<dbReference type="GO" id="GO:0004831">
    <property type="term" value="F:tyrosine-tRNA ligase activity"/>
    <property type="evidence" value="ECO:0007669"/>
    <property type="project" value="UniProtKB-UniRule"/>
</dbReference>
<dbReference type="RefSeq" id="WP_093175558.1">
    <property type="nucleotide sequence ID" value="NZ_FNCN01000048.1"/>
</dbReference>
<dbReference type="InterPro" id="IPR036986">
    <property type="entry name" value="S4_RNA-bd_sf"/>
</dbReference>
<dbReference type="SUPFAM" id="SSF52374">
    <property type="entry name" value="Nucleotidylyl transferase"/>
    <property type="match status" value="1"/>
</dbReference>
<feature type="binding site" evidence="11">
    <location>
        <position position="35"/>
    </location>
    <ligand>
        <name>L-tyrosine</name>
        <dbReference type="ChEBI" id="CHEBI:58315"/>
    </ligand>
</feature>
<evidence type="ECO:0000256" key="9">
    <source>
        <dbReference type="ARBA" id="ARBA00048248"/>
    </source>
</evidence>
<dbReference type="STRING" id="504805.SAMN05421505_14827"/>
<dbReference type="InterPro" id="IPR002942">
    <property type="entry name" value="S4_RNA-bd"/>
</dbReference>
<comment type="subunit">
    <text evidence="11">Homodimer.</text>
</comment>
<dbReference type="HAMAP" id="MF_02006">
    <property type="entry name" value="Tyr_tRNA_synth_type1"/>
    <property type="match status" value="1"/>
</dbReference>
<dbReference type="InterPro" id="IPR054608">
    <property type="entry name" value="SYY-like_C"/>
</dbReference>
<evidence type="ECO:0000256" key="10">
    <source>
        <dbReference type="ARBA" id="ARBA00060965"/>
    </source>
</evidence>
<comment type="subcellular location">
    <subcellularLocation>
        <location evidence="1 11">Cytoplasm</location>
    </subcellularLocation>
</comment>
<sequence length="423" mass="45735">MTDILDELAWRGLIAQSTDIDALRESLAEGPITVYCGFDPTAPSLHMGNMVPLLTLTRFQRAGHRPIGLVGGATGLIGDPSGRNSERTLNTADVVAQWVARIRVQVEKFLDFDGGPTSATLVSNLDWTGGLGAIDFLRDIGKHFPINRMLAREAVSARLAGEGLSYTEFSYQILQANDYLELNRRHDCTLQIGGSDQWGNITAGCDLIRRVEGAHVHALTMPLITKADGTKFGKTAGGAVWLDPEMTSPYAFYQFWLNSDDRDIVKFLKIFSFRSREEIEALEKESVERPAARIAQRALAEEFTTLVHGAEECEAVIAASKALFGQGDLAELPERTLAAALAEVPKATVAALGATLVDLIAESGLVESKSAARRAVKEGGAYLNNVKITDEGYVPVAEDLVHGRFLVLRRGKRSVGGVEVAGA</sequence>
<dbReference type="GO" id="GO:0006437">
    <property type="term" value="P:tyrosyl-tRNA aminoacylation"/>
    <property type="evidence" value="ECO:0007669"/>
    <property type="project" value="UniProtKB-UniRule"/>
</dbReference>
<evidence type="ECO:0000256" key="4">
    <source>
        <dbReference type="ARBA" id="ARBA00022741"/>
    </source>
</evidence>
<feature type="short sequence motif" description="'KMSKS' region" evidence="11">
    <location>
        <begin position="231"/>
        <end position="235"/>
    </location>
</feature>
<dbReference type="PRINTS" id="PR01040">
    <property type="entry name" value="TRNASYNTHTYR"/>
</dbReference>
<dbReference type="SMART" id="SM00363">
    <property type="entry name" value="S4"/>
    <property type="match status" value="1"/>
</dbReference>
<dbReference type="AlphaFoldDB" id="A0A1G8K8P9"/>
<dbReference type="GO" id="GO:0042803">
    <property type="term" value="F:protein homodimerization activity"/>
    <property type="evidence" value="ECO:0007669"/>
    <property type="project" value="UniProtKB-ARBA"/>
</dbReference>
<feature type="binding site" evidence="11">
    <location>
        <position position="171"/>
    </location>
    <ligand>
        <name>L-tyrosine</name>
        <dbReference type="ChEBI" id="CHEBI:58315"/>
    </ligand>
</feature>
<dbReference type="FunFam" id="1.10.240.10:FF:000001">
    <property type="entry name" value="Tyrosine--tRNA ligase"/>
    <property type="match status" value="1"/>
</dbReference>
<dbReference type="GO" id="GO:0005524">
    <property type="term" value="F:ATP binding"/>
    <property type="evidence" value="ECO:0007669"/>
    <property type="project" value="UniProtKB-UniRule"/>
</dbReference>
<dbReference type="OrthoDB" id="9804243at2"/>
<dbReference type="InterPro" id="IPR002305">
    <property type="entry name" value="aa-tRNA-synth_Ic"/>
</dbReference>
<gene>
    <name evidence="11" type="primary">tyrS</name>
    <name evidence="14" type="ORF">SAMN05421505_14827</name>
</gene>
<evidence type="ECO:0000313" key="15">
    <source>
        <dbReference type="Proteomes" id="UP000198923"/>
    </source>
</evidence>
<dbReference type="PROSITE" id="PS50889">
    <property type="entry name" value="S4"/>
    <property type="match status" value="1"/>
</dbReference>
<dbReference type="NCBIfam" id="TIGR00234">
    <property type="entry name" value="tyrS"/>
    <property type="match status" value="1"/>
</dbReference>
<keyword evidence="3 11" id="KW-0436">Ligase</keyword>
<protein>
    <recommendedName>
        <fullName evidence="11">Tyrosine--tRNA ligase</fullName>
        <ecNumber evidence="11">6.1.1.1</ecNumber>
    </recommendedName>
    <alternativeName>
        <fullName evidence="11">Tyrosyl-tRNA synthetase</fullName>
        <shortName evidence="11">TyrRS</shortName>
    </alternativeName>
</protein>
<dbReference type="EMBL" id="FNCN01000048">
    <property type="protein sequence ID" value="SDI39802.1"/>
    <property type="molecule type" value="Genomic_DNA"/>
</dbReference>
<keyword evidence="15" id="KW-1185">Reference proteome</keyword>
<evidence type="ECO:0000256" key="12">
    <source>
        <dbReference type="PROSITE-ProRule" id="PRU00182"/>
    </source>
</evidence>
<dbReference type="Gene3D" id="3.10.290.10">
    <property type="entry name" value="RNA-binding S4 domain"/>
    <property type="match status" value="1"/>
</dbReference>
<dbReference type="Pfam" id="PF22421">
    <property type="entry name" value="SYY_C-terminal"/>
    <property type="match status" value="1"/>
</dbReference>
<evidence type="ECO:0000256" key="2">
    <source>
        <dbReference type="ARBA" id="ARBA00022490"/>
    </source>
</evidence>
<dbReference type="GO" id="GO:0003723">
    <property type="term" value="F:RNA binding"/>
    <property type="evidence" value="ECO:0007669"/>
    <property type="project" value="UniProtKB-KW"/>
</dbReference>
<comment type="function">
    <text evidence="11">Catalyzes the attachment of tyrosine to tRNA(Tyr) in a two-step reaction: tyrosine is first activated by ATP to form Tyr-AMP and then transferred to the acceptor end of tRNA(Tyr).</text>
</comment>
<feature type="binding site" evidence="11">
    <location>
        <position position="234"/>
    </location>
    <ligand>
        <name>ATP</name>
        <dbReference type="ChEBI" id="CHEBI:30616"/>
    </ligand>
</feature>
<accession>A0A1G8K8P9</accession>
<dbReference type="InterPro" id="IPR001412">
    <property type="entry name" value="aa-tRNA-synth_I_CS"/>
</dbReference>
<dbReference type="FunFam" id="3.10.290.10:FF:000014">
    <property type="entry name" value="Tyrosine--tRNA ligase"/>
    <property type="match status" value="1"/>
</dbReference>
<dbReference type="FunFam" id="3.40.50.620:FF:000008">
    <property type="entry name" value="Tyrosine--tRNA ligase"/>
    <property type="match status" value="1"/>
</dbReference>
<dbReference type="InterPro" id="IPR024107">
    <property type="entry name" value="Tyr-tRNA-ligase_bac_1"/>
</dbReference>
<keyword evidence="7 11" id="KW-0648">Protein biosynthesis</keyword>
<evidence type="ECO:0000259" key="13">
    <source>
        <dbReference type="SMART" id="SM00363"/>
    </source>
</evidence>
<dbReference type="Proteomes" id="UP000198923">
    <property type="component" value="Unassembled WGS sequence"/>
</dbReference>
<dbReference type="PANTHER" id="PTHR11766:SF0">
    <property type="entry name" value="TYROSINE--TRNA LIGASE, MITOCHONDRIAL"/>
    <property type="match status" value="1"/>
</dbReference>
<dbReference type="InterPro" id="IPR002307">
    <property type="entry name" value="Tyr-tRNA-ligase"/>
</dbReference>
<evidence type="ECO:0000256" key="7">
    <source>
        <dbReference type="ARBA" id="ARBA00022917"/>
    </source>
</evidence>
<comment type="catalytic activity">
    <reaction evidence="9 11">
        <text>tRNA(Tyr) + L-tyrosine + ATP = L-tyrosyl-tRNA(Tyr) + AMP + diphosphate + H(+)</text>
        <dbReference type="Rhea" id="RHEA:10220"/>
        <dbReference type="Rhea" id="RHEA-COMP:9706"/>
        <dbReference type="Rhea" id="RHEA-COMP:9707"/>
        <dbReference type="ChEBI" id="CHEBI:15378"/>
        <dbReference type="ChEBI" id="CHEBI:30616"/>
        <dbReference type="ChEBI" id="CHEBI:33019"/>
        <dbReference type="ChEBI" id="CHEBI:58315"/>
        <dbReference type="ChEBI" id="CHEBI:78442"/>
        <dbReference type="ChEBI" id="CHEBI:78536"/>
        <dbReference type="ChEBI" id="CHEBI:456215"/>
        <dbReference type="EC" id="6.1.1.1"/>
    </reaction>
</comment>
<keyword evidence="5 11" id="KW-0067">ATP-binding</keyword>
<feature type="domain" description="RNA-binding S4" evidence="13">
    <location>
        <begin position="355"/>
        <end position="416"/>
    </location>
</feature>
<evidence type="ECO:0000256" key="6">
    <source>
        <dbReference type="ARBA" id="ARBA00022884"/>
    </source>
</evidence>